<reference evidence="2 3" key="1">
    <citation type="journal article" date="2004" name="Proc. Natl. Acad. Sci. U.S.A.">
        <title>The complete genomic sequence of Nocardia farcinica IFM 10152.</title>
        <authorList>
            <person name="Ishikawa J."/>
            <person name="Yamashita A."/>
            <person name="Mikami Y."/>
            <person name="Hoshino Y."/>
            <person name="Kurita H."/>
            <person name="Hotta K."/>
            <person name="Shiba T."/>
            <person name="Hattori M."/>
        </authorList>
    </citation>
    <scope>NUCLEOTIDE SEQUENCE [LARGE SCALE GENOMIC DNA]</scope>
    <source>
        <strain evidence="2 3">IFM 10152</strain>
    </source>
</reference>
<dbReference type="HOGENOM" id="CLU_2570382_0_0_11"/>
<keyword evidence="3" id="KW-1185">Reference proteome</keyword>
<evidence type="ECO:0000313" key="3">
    <source>
        <dbReference type="Proteomes" id="UP000006820"/>
    </source>
</evidence>
<feature type="region of interest" description="Disordered" evidence="1">
    <location>
        <begin position="1"/>
        <end position="25"/>
    </location>
</feature>
<evidence type="ECO:0000313" key="2">
    <source>
        <dbReference type="EMBL" id="BAD58103.1"/>
    </source>
</evidence>
<name>Q5YUN8_NOCFA</name>
<protein>
    <submittedName>
        <fullName evidence="2">Uncharacterized protein</fullName>
    </submittedName>
</protein>
<evidence type="ECO:0000256" key="1">
    <source>
        <dbReference type="SAM" id="MobiDB-lite"/>
    </source>
</evidence>
<dbReference type="Proteomes" id="UP000006820">
    <property type="component" value="Chromosome"/>
</dbReference>
<organism evidence="2 3">
    <name type="scientific">Nocardia farcinica (strain IFM 10152)</name>
    <dbReference type="NCBI Taxonomy" id="247156"/>
    <lineage>
        <taxon>Bacteria</taxon>
        <taxon>Bacillati</taxon>
        <taxon>Actinomycetota</taxon>
        <taxon>Actinomycetes</taxon>
        <taxon>Mycobacteriales</taxon>
        <taxon>Nocardiaceae</taxon>
        <taxon>Nocardia</taxon>
    </lineage>
</organism>
<dbReference type="KEGG" id="nfa:NFA_32560"/>
<feature type="compositionally biased region" description="Basic residues" evidence="1">
    <location>
        <begin position="1"/>
        <end position="20"/>
    </location>
</feature>
<dbReference type="EMBL" id="AP006618">
    <property type="protein sequence ID" value="BAD58103.1"/>
    <property type="molecule type" value="Genomic_DNA"/>
</dbReference>
<dbReference type="AlphaFoldDB" id="Q5YUN8"/>
<sequence length="81" mass="8653">MLKTARHGSRYVRGHARHRQVGQSTCSPAVTGWPDGLGSASACGPECRSVPSPRLVASVVERIRALALALRLVPHIRGSSR</sequence>
<proteinExistence type="predicted"/>
<gene>
    <name evidence="2" type="ordered locus">NFA_32560</name>
</gene>
<accession>Q5YUN8</accession>